<comment type="caution">
    <text evidence="2">The sequence shown here is derived from an EMBL/GenBank/DDBJ whole genome shotgun (WGS) entry which is preliminary data.</text>
</comment>
<accession>A0A4U1I8U1</accession>
<dbReference type="Pfam" id="PF10048">
    <property type="entry name" value="DUF2282"/>
    <property type="match status" value="1"/>
</dbReference>
<dbReference type="RefSeq" id="WP_136894727.1">
    <property type="nucleotide sequence ID" value="NZ_SWJE01000005.1"/>
</dbReference>
<keyword evidence="1" id="KW-0732">Signal</keyword>
<evidence type="ECO:0000313" key="2">
    <source>
        <dbReference type="EMBL" id="TKC89705.1"/>
    </source>
</evidence>
<reference evidence="2 3" key="1">
    <citation type="submission" date="2019-04" db="EMBL/GenBank/DDBJ databases">
        <title>Trinickia sp. 7GSK02, isolated from subtropical forest soil.</title>
        <authorList>
            <person name="Gao Z.-H."/>
            <person name="Qiu L.-H."/>
        </authorList>
    </citation>
    <scope>NUCLEOTIDE SEQUENCE [LARGE SCALE GENOMIC DNA]</scope>
    <source>
        <strain evidence="2 3">7GSK02</strain>
    </source>
</reference>
<organism evidence="2 3">
    <name type="scientific">Trinickia terrae</name>
    <dbReference type="NCBI Taxonomy" id="2571161"/>
    <lineage>
        <taxon>Bacteria</taxon>
        <taxon>Pseudomonadati</taxon>
        <taxon>Pseudomonadota</taxon>
        <taxon>Betaproteobacteria</taxon>
        <taxon>Burkholderiales</taxon>
        <taxon>Burkholderiaceae</taxon>
        <taxon>Trinickia</taxon>
    </lineage>
</organism>
<proteinExistence type="predicted"/>
<name>A0A4U1I8U1_9BURK</name>
<sequence>MNQTVSRRALFAAALAAVTCAAPLAAHADEVDQSKVKVECFGVSKAGQNDCGTDAHSCSGQATKDNDPADFKTMLKGTCQKLGGKFTE</sequence>
<keyword evidence="3" id="KW-1185">Reference proteome</keyword>
<protein>
    <submittedName>
        <fullName evidence="2">DUF2282 domain-containing protein</fullName>
    </submittedName>
</protein>
<dbReference type="Proteomes" id="UP000305539">
    <property type="component" value="Unassembled WGS sequence"/>
</dbReference>
<feature type="chain" id="PRO_5021001300" evidence="1">
    <location>
        <begin position="29"/>
        <end position="88"/>
    </location>
</feature>
<evidence type="ECO:0000256" key="1">
    <source>
        <dbReference type="SAM" id="SignalP"/>
    </source>
</evidence>
<feature type="signal peptide" evidence="1">
    <location>
        <begin position="1"/>
        <end position="28"/>
    </location>
</feature>
<dbReference type="AlphaFoldDB" id="A0A4U1I8U1"/>
<evidence type="ECO:0000313" key="3">
    <source>
        <dbReference type="Proteomes" id="UP000305539"/>
    </source>
</evidence>
<gene>
    <name evidence="2" type="ORF">FAZ69_12370</name>
</gene>
<dbReference type="InterPro" id="IPR018740">
    <property type="entry name" value="DUF2282_membr"/>
</dbReference>
<dbReference type="EMBL" id="SWJE01000005">
    <property type="protein sequence ID" value="TKC89705.1"/>
    <property type="molecule type" value="Genomic_DNA"/>
</dbReference>
<dbReference type="OrthoDB" id="1551288at2"/>